<evidence type="ECO:0000313" key="2">
    <source>
        <dbReference type="Proteomes" id="UP001595965"/>
    </source>
</evidence>
<reference evidence="2" key="1">
    <citation type="journal article" date="2019" name="Int. J. Syst. Evol. Microbiol.">
        <title>The Global Catalogue of Microorganisms (GCM) 10K type strain sequencing project: providing services to taxonomists for standard genome sequencing and annotation.</title>
        <authorList>
            <consortium name="The Broad Institute Genomics Platform"/>
            <consortium name="The Broad Institute Genome Sequencing Center for Infectious Disease"/>
            <person name="Wu L."/>
            <person name="Ma J."/>
        </authorList>
    </citation>
    <scope>NUCLEOTIDE SEQUENCE [LARGE SCALE GENOMIC DNA]</scope>
    <source>
        <strain evidence="2">CGMCC 1.12125</strain>
    </source>
</reference>
<accession>A0ABV8XVK3</accession>
<proteinExistence type="predicted"/>
<dbReference type="EMBL" id="JBHSEN010000001">
    <property type="protein sequence ID" value="MFC4428330.1"/>
    <property type="molecule type" value="Genomic_DNA"/>
</dbReference>
<protein>
    <recommendedName>
        <fullName evidence="3">DUF5666 domain-containing protein</fullName>
    </recommendedName>
</protein>
<evidence type="ECO:0000313" key="1">
    <source>
        <dbReference type="EMBL" id="MFC4428330.1"/>
    </source>
</evidence>
<comment type="caution">
    <text evidence="1">The sequence shown here is derived from an EMBL/GenBank/DDBJ whole genome shotgun (WGS) entry which is preliminary data.</text>
</comment>
<name>A0ABV8XVK3_9MICC</name>
<dbReference type="RefSeq" id="WP_344230282.1">
    <property type="nucleotide sequence ID" value="NZ_BAAALH010000002.1"/>
</dbReference>
<keyword evidence="2" id="KW-1185">Reference proteome</keyword>
<organism evidence="1 2">
    <name type="scientific">Citricoccus alkalitolerans</name>
    <dbReference type="NCBI Taxonomy" id="246603"/>
    <lineage>
        <taxon>Bacteria</taxon>
        <taxon>Bacillati</taxon>
        <taxon>Actinomycetota</taxon>
        <taxon>Actinomycetes</taxon>
        <taxon>Micrococcales</taxon>
        <taxon>Micrococcaceae</taxon>
        <taxon>Citricoccus</taxon>
    </lineage>
</organism>
<gene>
    <name evidence="1" type="ORF">ACFO0K_01390</name>
</gene>
<evidence type="ECO:0008006" key="3">
    <source>
        <dbReference type="Google" id="ProtNLM"/>
    </source>
</evidence>
<dbReference type="Proteomes" id="UP001595965">
    <property type="component" value="Unassembled WGS sequence"/>
</dbReference>
<sequence>MWNSAESPLGGVTVLDGTPAESTTLTGSVSGLVQVPAGVTVDVTGVLENAVVAGAGAVRVSGLIAEVLHAGDTQILASVGSVLAPAEADGDWRVLTPGGTWSASPEMVFPTPAADSSGRLTDDLAWYPVPRH</sequence>